<feature type="domain" description="(S)-ureidoglycine aminohydrolase cupin" evidence="2">
    <location>
        <begin position="42"/>
        <end position="114"/>
    </location>
</feature>
<keyword evidence="4" id="KW-1185">Reference proteome</keyword>
<dbReference type="Gene3D" id="2.60.120.10">
    <property type="entry name" value="Jelly Rolls"/>
    <property type="match status" value="1"/>
</dbReference>
<evidence type="ECO:0000313" key="4">
    <source>
        <dbReference type="Proteomes" id="UP000070498"/>
    </source>
</evidence>
<dbReference type="RefSeq" id="WP_067652721.1">
    <property type="nucleotide sequence ID" value="NZ_KQ961034.1"/>
</dbReference>
<dbReference type="AlphaFoldDB" id="A0A135P8A2"/>
<protein>
    <submittedName>
        <fullName evidence="3">Cupin</fullName>
    </submittedName>
</protein>
<name>A0A135P8A2_9HYPH</name>
<dbReference type="SUPFAM" id="SSF51182">
    <property type="entry name" value="RmlC-like cupins"/>
    <property type="match status" value="1"/>
</dbReference>
<dbReference type="InterPro" id="IPR011051">
    <property type="entry name" value="RmlC_Cupin_sf"/>
</dbReference>
<dbReference type="EMBL" id="LNUW01000004">
    <property type="protein sequence ID" value="KXG87657.1"/>
    <property type="molecule type" value="Genomic_DNA"/>
</dbReference>
<proteinExistence type="predicted"/>
<evidence type="ECO:0000313" key="3">
    <source>
        <dbReference type="EMBL" id="KXG87657.1"/>
    </source>
</evidence>
<dbReference type="OrthoDB" id="9799053at2"/>
<dbReference type="PANTHER" id="PTHR40943:SF2">
    <property type="entry name" value="(S)-UREIDOGLYCINE AMINOHYDROLASE CUPIN DOMAIN-CONTAINING PROTEIN"/>
    <property type="match status" value="1"/>
</dbReference>
<evidence type="ECO:0000259" key="2">
    <source>
        <dbReference type="Pfam" id="PF05899"/>
    </source>
</evidence>
<reference evidence="3 4" key="1">
    <citation type="submission" date="2015-11" db="EMBL/GenBank/DDBJ databases">
        <title>Draft genome sequence of Agrobacterium sp. R89-1.</title>
        <authorList>
            <person name="Zahradnik J."/>
            <person name="Kyslikova E."/>
            <person name="Palyzova A."/>
            <person name="Kyslik P."/>
        </authorList>
    </citation>
    <scope>NUCLEOTIDE SEQUENCE [LARGE SCALE GENOMIC DNA]</scope>
    <source>
        <strain evidence="3 4">R89-1</strain>
    </source>
</reference>
<organism evidence="3 4">
    <name type="scientific">Agrobacterium bohemicum</name>
    <dbReference type="NCBI Taxonomy" id="2052828"/>
    <lineage>
        <taxon>Bacteria</taxon>
        <taxon>Pseudomonadati</taxon>
        <taxon>Pseudomonadota</taxon>
        <taxon>Alphaproteobacteria</taxon>
        <taxon>Hyphomicrobiales</taxon>
        <taxon>Rhizobiaceae</taxon>
        <taxon>Rhizobium/Agrobacterium group</taxon>
        <taxon>Agrobacterium</taxon>
    </lineage>
</organism>
<evidence type="ECO:0000256" key="1">
    <source>
        <dbReference type="SAM" id="MobiDB-lite"/>
    </source>
</evidence>
<gene>
    <name evidence="3" type="ORF">ATO67_18655</name>
</gene>
<sequence length="118" mass="13359">MTNILNFKPDGDLAAVQPEDGAPAPDRLISGNPEFTTWNIEEATGGIYAGIWQSTPGKWRVEYDEWEYFNILEGHSILTEDGSNPIHLKAGDRHIIRPGFKGTWEVVEMTRKDYVVRL</sequence>
<dbReference type="CDD" id="cd02227">
    <property type="entry name" value="cupin_TM1112-like"/>
    <property type="match status" value="1"/>
</dbReference>
<dbReference type="STRING" id="2052828.ATO67_18655"/>
<feature type="region of interest" description="Disordered" evidence="1">
    <location>
        <begin position="12"/>
        <end position="31"/>
    </location>
</feature>
<accession>A0A135P8A2</accession>
<dbReference type="InterPro" id="IPR008579">
    <property type="entry name" value="UGlyAH_Cupin_dom"/>
</dbReference>
<comment type="caution">
    <text evidence="3">The sequence shown here is derived from an EMBL/GenBank/DDBJ whole genome shotgun (WGS) entry which is preliminary data.</text>
</comment>
<dbReference type="InterPro" id="IPR014710">
    <property type="entry name" value="RmlC-like_jellyroll"/>
</dbReference>
<dbReference type="PANTHER" id="PTHR40943">
    <property type="entry name" value="CYTOPLASMIC PROTEIN-RELATED"/>
    <property type="match status" value="1"/>
</dbReference>
<dbReference type="Proteomes" id="UP000070498">
    <property type="component" value="Unassembled WGS sequence"/>
</dbReference>
<dbReference type="Pfam" id="PF05899">
    <property type="entry name" value="Cupin_3"/>
    <property type="match status" value="1"/>
</dbReference>